<dbReference type="VEuPathDB" id="ToxoDB:TGVEG_209430"/>
<dbReference type="EMBL" id="AAYL02000300">
    <property type="protein sequence ID" value="ESS29529.1"/>
    <property type="molecule type" value="Genomic_DNA"/>
</dbReference>
<evidence type="ECO:0000256" key="7">
    <source>
        <dbReference type="PROSITE-ProRule" id="PRU00182"/>
    </source>
</evidence>
<gene>
    <name evidence="10" type="ORF">BN1205_039130</name>
    <name evidence="11" type="ORF">TGVEG_209430</name>
</gene>
<dbReference type="InterPro" id="IPR002942">
    <property type="entry name" value="S4_RNA-bd"/>
</dbReference>
<dbReference type="EMBL" id="LN714490">
    <property type="protein sequence ID" value="CEL71744.1"/>
    <property type="molecule type" value="Genomic_DNA"/>
</dbReference>
<comment type="similarity">
    <text evidence="2">Belongs to the universal ribosomal protein uS4 family.</text>
</comment>
<dbReference type="SUPFAM" id="SSF55174">
    <property type="entry name" value="Alpha-L RNA-binding motif"/>
    <property type="match status" value="1"/>
</dbReference>
<sequence>MRQLKFHEKRLLKKVDFYNWKKEQNVREVKVLRRYLIQDREDYQKYNKLCGVITKLTSELRRLPEDDAFRVKMTELLLDKLYTMGIISKKGSLAQCEGLSASSFCRRRLAVVLVQLKFCEHLKQATSYIEQGHVRIGSEVCLNPALHVTREQEDLIGWSQGSSIQRHVKQFNQTLDDFELLAI</sequence>
<evidence type="ECO:0000256" key="5">
    <source>
        <dbReference type="ARBA" id="ARBA00023242"/>
    </source>
</evidence>
<evidence type="ECO:0000259" key="8">
    <source>
        <dbReference type="SMART" id="SM00363"/>
    </source>
</evidence>
<proteinExistence type="inferred from homology"/>
<comment type="subcellular location">
    <subcellularLocation>
        <location evidence="1">Nucleus</location>
        <location evidence="1">Nucleolus</location>
    </subcellularLocation>
</comment>
<dbReference type="Pfam" id="PF00163">
    <property type="entry name" value="Ribosomal_S4"/>
    <property type="match status" value="1"/>
</dbReference>
<reference evidence="11" key="1">
    <citation type="submission" date="2007-03" db="EMBL/GenBank/DDBJ databases">
        <authorList>
            <person name="Paulsen I."/>
        </authorList>
    </citation>
    <scope>NUCLEOTIDE SEQUENCE</scope>
    <source>
        <strain evidence="11">VEG</strain>
    </source>
</reference>
<dbReference type="CDD" id="cd00165">
    <property type="entry name" value="S4"/>
    <property type="match status" value="1"/>
</dbReference>
<dbReference type="eggNOG" id="KOG4655">
    <property type="taxonomic scope" value="Eukaryota"/>
</dbReference>
<dbReference type="OMA" id="FRIKHEQ"/>
<evidence type="ECO:0000313" key="12">
    <source>
        <dbReference type="Proteomes" id="UP000002226"/>
    </source>
</evidence>
<accession>A0A0F7UP75</accession>
<dbReference type="GO" id="GO:0032040">
    <property type="term" value="C:small-subunit processome"/>
    <property type="evidence" value="ECO:0007669"/>
    <property type="project" value="TreeGrafter"/>
</dbReference>
<evidence type="ECO:0000256" key="6">
    <source>
        <dbReference type="ARBA" id="ARBA00023274"/>
    </source>
</evidence>
<evidence type="ECO:0000256" key="4">
    <source>
        <dbReference type="ARBA" id="ARBA00022884"/>
    </source>
</evidence>
<feature type="domain" description="Small ribosomal subunit protein uS4 N-terminal" evidence="9">
    <location>
        <begin position="3"/>
        <end position="106"/>
    </location>
</feature>
<dbReference type="PaxDb" id="5811-TGME49_009430"/>
<keyword evidence="6 10" id="KW-0687">Ribonucleoprotein</keyword>
<feature type="domain" description="RNA-binding S4" evidence="8">
    <location>
        <begin position="107"/>
        <end position="174"/>
    </location>
</feature>
<evidence type="ECO:0000259" key="9">
    <source>
        <dbReference type="SMART" id="SM01390"/>
    </source>
</evidence>
<protein>
    <submittedName>
        <fullName evidence="11">Putative 40S ribosomal protein S4</fullName>
    </submittedName>
    <submittedName>
        <fullName evidence="10">U3 small nucleolar ribonucleoprotein protein IMP3, putative</fullName>
    </submittedName>
</protein>
<dbReference type="GO" id="GO:0005840">
    <property type="term" value="C:ribosome"/>
    <property type="evidence" value="ECO:0007669"/>
    <property type="project" value="UniProtKB-KW"/>
</dbReference>
<evidence type="ECO:0000256" key="3">
    <source>
        <dbReference type="ARBA" id="ARBA00022517"/>
    </source>
</evidence>
<keyword evidence="3" id="KW-0690">Ribosome biogenesis</keyword>
<dbReference type="Proteomes" id="UP000002226">
    <property type="component" value="Unassembled WGS sequence"/>
</dbReference>
<dbReference type="GO" id="GO:0006364">
    <property type="term" value="P:rRNA processing"/>
    <property type="evidence" value="ECO:0007669"/>
    <property type="project" value="TreeGrafter"/>
</dbReference>
<dbReference type="GO" id="GO:0030515">
    <property type="term" value="F:snoRNA binding"/>
    <property type="evidence" value="ECO:0007669"/>
    <property type="project" value="TreeGrafter"/>
</dbReference>
<reference evidence="10" key="4">
    <citation type="journal article" date="2015" name="PLoS ONE">
        <title>Comprehensive Evaluation of Toxoplasma gondii VEG and Neospora caninum LIV Genomes with Tachyzoite Stage Transcriptome and Proteome Defines Novel Transcript Features.</title>
        <authorList>
            <person name="Ramaprasad A."/>
            <person name="Mourier T."/>
            <person name="Naeem R."/>
            <person name="Malas T.B."/>
            <person name="Moussa E."/>
            <person name="Panigrahi A."/>
            <person name="Vermont S.J."/>
            <person name="Otto T.D."/>
            <person name="Wastling J."/>
            <person name="Pain A."/>
        </authorList>
    </citation>
    <scope>NUCLEOTIDE SEQUENCE</scope>
    <source>
        <strain evidence="10">VEG</strain>
    </source>
</reference>
<reference evidence="11" key="3">
    <citation type="submission" date="2013-08" db="EMBL/GenBank/DDBJ databases">
        <authorList>
            <person name="Sibley D."/>
            <person name="Venepally P."/>
            <person name="Karamycheva S."/>
            <person name="Hadjithomas M."/>
            <person name="Khan A."/>
            <person name="Brunk B."/>
            <person name="Roos D."/>
            <person name="Caler E."/>
            <person name="Lorenzi H."/>
        </authorList>
    </citation>
    <scope>NUCLEOTIDE SEQUENCE</scope>
    <source>
        <strain evidence="11">VEG</strain>
    </source>
</reference>
<dbReference type="PANTHER" id="PTHR11831">
    <property type="entry name" value="30S 40S RIBOSOMAL PROTEIN"/>
    <property type="match status" value="1"/>
</dbReference>
<evidence type="ECO:0000256" key="1">
    <source>
        <dbReference type="ARBA" id="ARBA00004604"/>
    </source>
</evidence>
<evidence type="ECO:0000313" key="10">
    <source>
        <dbReference type="EMBL" id="CEL71744.1"/>
    </source>
</evidence>
<dbReference type="AlphaFoldDB" id="A0A0F7UP75"/>
<dbReference type="PANTHER" id="PTHR11831:SF1">
    <property type="entry name" value="U3 SMALL NUCLEOLAR RIBONUCLEOPROTEIN PROTEIN IMP3"/>
    <property type="match status" value="1"/>
</dbReference>
<dbReference type="SMART" id="SM00363">
    <property type="entry name" value="S4"/>
    <property type="match status" value="1"/>
</dbReference>
<keyword evidence="5" id="KW-0539">Nucleus</keyword>
<evidence type="ECO:0000313" key="11">
    <source>
        <dbReference type="EMBL" id="ESS29529.1"/>
    </source>
</evidence>
<reference evidence="12" key="2">
    <citation type="submission" date="2008-03" db="EMBL/GenBank/DDBJ databases">
        <title>Annotation of Toxoplasma gondii VEG.</title>
        <authorList>
            <person name="Lorenzi H."/>
            <person name="Inman J."/>
            <person name="Amedeo P."/>
            <person name="Brunk B."/>
            <person name="Roos D."/>
            <person name="Caler E."/>
        </authorList>
    </citation>
    <scope>NUCLEOTIDE SEQUENCE [LARGE SCALE GENOMIC DNA]</scope>
    <source>
        <strain evidence="12">ATCC 50861 / VEG</strain>
    </source>
</reference>
<dbReference type="InterPro" id="IPR001912">
    <property type="entry name" value="Ribosomal_uS4_N"/>
</dbReference>
<organism evidence="10">
    <name type="scientific">Toxoplasma gondii (strain ATCC 50861 / VEG)</name>
    <dbReference type="NCBI Taxonomy" id="432359"/>
    <lineage>
        <taxon>Eukaryota</taxon>
        <taxon>Sar</taxon>
        <taxon>Alveolata</taxon>
        <taxon>Apicomplexa</taxon>
        <taxon>Conoidasida</taxon>
        <taxon>Coccidia</taxon>
        <taxon>Eucoccidiorida</taxon>
        <taxon>Eimeriorina</taxon>
        <taxon>Sarcocystidae</taxon>
        <taxon>Toxoplasma</taxon>
    </lineage>
</organism>
<keyword evidence="12" id="KW-1185">Reference proteome</keyword>
<dbReference type="Pfam" id="PF01479">
    <property type="entry name" value="S4"/>
    <property type="match status" value="1"/>
</dbReference>
<dbReference type="STRING" id="432359.A0A0F7UP75"/>
<dbReference type="InterPro" id="IPR022801">
    <property type="entry name" value="Ribosomal_uS4"/>
</dbReference>
<dbReference type="GO" id="GO:0042274">
    <property type="term" value="P:ribosomal small subunit biogenesis"/>
    <property type="evidence" value="ECO:0007669"/>
    <property type="project" value="TreeGrafter"/>
</dbReference>
<keyword evidence="11" id="KW-0689">Ribosomal protein</keyword>
<dbReference type="SMART" id="SM01390">
    <property type="entry name" value="Ribosomal_S4"/>
    <property type="match status" value="1"/>
</dbReference>
<name>A0A0F7UP75_TOXGV</name>
<dbReference type="PROSITE" id="PS50889">
    <property type="entry name" value="S4"/>
    <property type="match status" value="1"/>
</dbReference>
<keyword evidence="4 7" id="KW-0694">RNA-binding</keyword>
<dbReference type="GO" id="GO:0019843">
    <property type="term" value="F:rRNA binding"/>
    <property type="evidence" value="ECO:0007669"/>
    <property type="project" value="InterPro"/>
</dbReference>
<dbReference type="GO" id="GO:0034457">
    <property type="term" value="C:Mpp10 complex"/>
    <property type="evidence" value="ECO:0007669"/>
    <property type="project" value="TreeGrafter"/>
</dbReference>
<dbReference type="OrthoDB" id="10248812at2759"/>
<evidence type="ECO:0000256" key="2">
    <source>
        <dbReference type="ARBA" id="ARBA00007465"/>
    </source>
</evidence>